<name>A0A1M7UGI5_9BRAD</name>
<evidence type="ECO:0000313" key="4">
    <source>
        <dbReference type="EMBL" id="SHN82015.1"/>
    </source>
</evidence>
<organism evidence="4 5">
    <name type="scientific">Bradyrhizobium erythrophlei</name>
    <dbReference type="NCBI Taxonomy" id="1437360"/>
    <lineage>
        <taxon>Bacteria</taxon>
        <taxon>Pseudomonadati</taxon>
        <taxon>Pseudomonadota</taxon>
        <taxon>Alphaproteobacteria</taxon>
        <taxon>Hyphomicrobiales</taxon>
        <taxon>Nitrobacteraceae</taxon>
        <taxon>Bradyrhizobium</taxon>
    </lineage>
</organism>
<keyword evidence="1" id="KW-0456">Lyase</keyword>
<feature type="region of interest" description="Disordered" evidence="2">
    <location>
        <begin position="1"/>
        <end position="24"/>
    </location>
</feature>
<dbReference type="AlphaFoldDB" id="A0A1M7UGI5"/>
<accession>A0A1M7UGI5</accession>
<dbReference type="RefSeq" id="WP_172806080.1">
    <property type="nucleotide sequence ID" value="NZ_LT670849.1"/>
</dbReference>
<reference evidence="5" key="1">
    <citation type="submission" date="2016-11" db="EMBL/GenBank/DDBJ databases">
        <authorList>
            <person name="Varghese N."/>
            <person name="Submissions S."/>
        </authorList>
    </citation>
    <scope>NUCLEOTIDE SEQUENCE [LARGE SCALE GENOMIC DNA]</scope>
    <source>
        <strain evidence="5">GAS401</strain>
    </source>
</reference>
<evidence type="ECO:0000259" key="3">
    <source>
        <dbReference type="Pfam" id="PF04909"/>
    </source>
</evidence>
<evidence type="ECO:0000313" key="5">
    <source>
        <dbReference type="Proteomes" id="UP000184096"/>
    </source>
</evidence>
<proteinExistence type="predicted"/>
<dbReference type="InterPro" id="IPR006680">
    <property type="entry name" value="Amidohydro-rel"/>
</dbReference>
<sequence length="357" mass="39472">MIDTKNRYGRTAARNHDADGLARRPSSTTIDIHAHIVVPQAAKLAGPHVDLSRVPLAHFADSLTKEINAQQEKDVAEVMTTIDRRLFDLDKMGIDIQVVAPAPPQCYYAVDPKIAEQAHKLANDGVAEYCARRPDRFVGLGVVTLQEPELAVRELDYVMKDLKLKGVEILTNVDGQELSDPKFRPFFARAEQLGAFIMMHPNGFTHGDRLTHFYFNNVLGNPLETTLALHNLIFSGTLARFPDLKLMAVHGGGYLPGYSGRIDHAWGARKDSQGELLLPPTTYLRQVYLDTVVFSYHQLAYLIDVFGPDRIVMGTDYPFDMAEYNPIGHVAGVHGMDETTLAQIAGGNAARVLGLDV</sequence>
<dbReference type="GO" id="GO:0016787">
    <property type="term" value="F:hydrolase activity"/>
    <property type="evidence" value="ECO:0007669"/>
    <property type="project" value="InterPro"/>
</dbReference>
<dbReference type="GO" id="GO:0019748">
    <property type="term" value="P:secondary metabolic process"/>
    <property type="evidence" value="ECO:0007669"/>
    <property type="project" value="TreeGrafter"/>
</dbReference>
<dbReference type="EMBL" id="LT670849">
    <property type="protein sequence ID" value="SHN82015.1"/>
    <property type="molecule type" value="Genomic_DNA"/>
</dbReference>
<dbReference type="PANTHER" id="PTHR21240:SF28">
    <property type="entry name" value="ISO-OROTATE DECARBOXYLASE (EUROFUNG)"/>
    <property type="match status" value="1"/>
</dbReference>
<keyword evidence="5" id="KW-1185">Reference proteome</keyword>
<dbReference type="PANTHER" id="PTHR21240">
    <property type="entry name" value="2-AMINO-3-CARBOXYLMUCONATE-6-SEMIALDEHYDE DECARBOXYLASE"/>
    <property type="match status" value="1"/>
</dbReference>
<dbReference type="InterPro" id="IPR032465">
    <property type="entry name" value="ACMSD"/>
</dbReference>
<feature type="domain" description="Amidohydrolase-related" evidence="3">
    <location>
        <begin position="30"/>
        <end position="355"/>
    </location>
</feature>
<dbReference type="GO" id="GO:0016831">
    <property type="term" value="F:carboxy-lyase activity"/>
    <property type="evidence" value="ECO:0007669"/>
    <property type="project" value="InterPro"/>
</dbReference>
<evidence type="ECO:0000256" key="1">
    <source>
        <dbReference type="ARBA" id="ARBA00023239"/>
    </source>
</evidence>
<dbReference type="InterPro" id="IPR032466">
    <property type="entry name" value="Metal_Hydrolase"/>
</dbReference>
<dbReference type="Pfam" id="PF04909">
    <property type="entry name" value="Amidohydro_2"/>
    <property type="match status" value="1"/>
</dbReference>
<evidence type="ECO:0000256" key="2">
    <source>
        <dbReference type="SAM" id="MobiDB-lite"/>
    </source>
</evidence>
<gene>
    <name evidence="4" type="ORF">SAMN05444170_4974</name>
</gene>
<protein>
    <submittedName>
        <fullName evidence="4">Aminocarboxymuconate-semialdehyde decarboxylase</fullName>
    </submittedName>
</protein>
<dbReference type="SUPFAM" id="SSF51556">
    <property type="entry name" value="Metallo-dependent hydrolases"/>
    <property type="match status" value="1"/>
</dbReference>
<dbReference type="Proteomes" id="UP000184096">
    <property type="component" value="Chromosome I"/>
</dbReference>
<dbReference type="GO" id="GO:0005737">
    <property type="term" value="C:cytoplasm"/>
    <property type="evidence" value="ECO:0007669"/>
    <property type="project" value="TreeGrafter"/>
</dbReference>
<dbReference type="Gene3D" id="3.20.20.140">
    <property type="entry name" value="Metal-dependent hydrolases"/>
    <property type="match status" value="1"/>
</dbReference>